<dbReference type="Gene3D" id="3.30.1540.10">
    <property type="entry name" value="formyl-coa transferase, domain 3"/>
    <property type="match status" value="1"/>
</dbReference>
<dbReference type="GO" id="GO:0008410">
    <property type="term" value="F:CoA-transferase activity"/>
    <property type="evidence" value="ECO:0007669"/>
    <property type="project" value="TreeGrafter"/>
</dbReference>
<protein>
    <recommendedName>
        <fullName evidence="3">CoA transferase</fullName>
    </recommendedName>
</protein>
<dbReference type="InterPro" id="IPR044855">
    <property type="entry name" value="CoA-Trfase_III_dom3_sf"/>
</dbReference>
<dbReference type="Pfam" id="PF02515">
    <property type="entry name" value="CoA_transf_3"/>
    <property type="match status" value="1"/>
</dbReference>
<dbReference type="InterPro" id="IPR050483">
    <property type="entry name" value="CoA-transferase_III_domain"/>
</dbReference>
<name>X0WJ45_9ZZZZ</name>
<sequence>MSKPLEGIRVLDWTAWQQGPIATALLADMGAEVIKIEPPEGEPGRGLLRMYGAELPLDFYYQNQNRGKRGIVLNLAVEKAREVLYKLVEKSDVFVTNYRESATKRLKADYETLKKYNPKLIYAYSSSFGPKGPDADKMSADFAGQARGGIWSITQSEDLVPTPIGAGFADEVGGVMTAYGVLLALLVRERFGIGQRVDASLLGGQVEMVRLQLQMYFMMGIVPPGSVMHAARNALYYVYQDRDGKWFAIAAL</sequence>
<feature type="non-terminal residue" evidence="2">
    <location>
        <position position="252"/>
    </location>
</feature>
<dbReference type="PANTHER" id="PTHR48207">
    <property type="entry name" value="SUCCINATE--HYDROXYMETHYLGLUTARATE COA-TRANSFERASE"/>
    <property type="match status" value="1"/>
</dbReference>
<keyword evidence="1" id="KW-0808">Transferase</keyword>
<evidence type="ECO:0008006" key="3">
    <source>
        <dbReference type="Google" id="ProtNLM"/>
    </source>
</evidence>
<dbReference type="Gene3D" id="3.40.50.10540">
    <property type="entry name" value="Crotonobetainyl-coa:carnitine coa-transferase, domain 1"/>
    <property type="match status" value="1"/>
</dbReference>
<organism evidence="2">
    <name type="scientific">marine sediment metagenome</name>
    <dbReference type="NCBI Taxonomy" id="412755"/>
    <lineage>
        <taxon>unclassified sequences</taxon>
        <taxon>metagenomes</taxon>
        <taxon>ecological metagenomes</taxon>
    </lineage>
</organism>
<dbReference type="EMBL" id="BARS01041322">
    <property type="protein sequence ID" value="GAG30964.1"/>
    <property type="molecule type" value="Genomic_DNA"/>
</dbReference>
<evidence type="ECO:0000313" key="2">
    <source>
        <dbReference type="EMBL" id="GAG30964.1"/>
    </source>
</evidence>
<dbReference type="AlphaFoldDB" id="X0WJ45"/>
<dbReference type="SUPFAM" id="SSF89796">
    <property type="entry name" value="CoA-transferase family III (CaiB/BaiF)"/>
    <property type="match status" value="1"/>
</dbReference>
<accession>X0WJ45</accession>
<proteinExistence type="predicted"/>
<gene>
    <name evidence="2" type="ORF">S01H1_62863</name>
</gene>
<evidence type="ECO:0000256" key="1">
    <source>
        <dbReference type="ARBA" id="ARBA00022679"/>
    </source>
</evidence>
<comment type="caution">
    <text evidence="2">The sequence shown here is derived from an EMBL/GenBank/DDBJ whole genome shotgun (WGS) entry which is preliminary data.</text>
</comment>
<dbReference type="InterPro" id="IPR003673">
    <property type="entry name" value="CoA-Trfase_fam_III"/>
</dbReference>
<reference evidence="2" key="1">
    <citation type="journal article" date="2014" name="Front. Microbiol.">
        <title>High frequency of phylogenetically diverse reductive dehalogenase-homologous genes in deep subseafloor sedimentary metagenomes.</title>
        <authorList>
            <person name="Kawai M."/>
            <person name="Futagami T."/>
            <person name="Toyoda A."/>
            <person name="Takaki Y."/>
            <person name="Nishi S."/>
            <person name="Hori S."/>
            <person name="Arai W."/>
            <person name="Tsubouchi T."/>
            <person name="Morono Y."/>
            <person name="Uchiyama I."/>
            <person name="Ito T."/>
            <person name="Fujiyama A."/>
            <person name="Inagaki F."/>
            <person name="Takami H."/>
        </authorList>
    </citation>
    <scope>NUCLEOTIDE SEQUENCE</scope>
    <source>
        <strain evidence="2">Expedition CK06-06</strain>
    </source>
</reference>
<dbReference type="InterPro" id="IPR023606">
    <property type="entry name" value="CoA-Trfase_III_dom_1_sf"/>
</dbReference>
<dbReference type="PANTHER" id="PTHR48207:SF3">
    <property type="entry name" value="SUCCINATE--HYDROXYMETHYLGLUTARATE COA-TRANSFERASE"/>
    <property type="match status" value="1"/>
</dbReference>